<evidence type="ECO:0000256" key="26">
    <source>
        <dbReference type="SAM" id="Phobius"/>
    </source>
</evidence>
<keyword evidence="13" id="KW-0492">Microsome</keyword>
<evidence type="ECO:0000256" key="11">
    <source>
        <dbReference type="ARBA" id="ARBA00022842"/>
    </source>
</evidence>
<evidence type="ECO:0000256" key="15">
    <source>
        <dbReference type="ARBA" id="ARBA00022989"/>
    </source>
</evidence>
<feature type="transmembrane region" description="Helical" evidence="26">
    <location>
        <begin position="558"/>
        <end position="577"/>
    </location>
</feature>
<dbReference type="GO" id="GO:0004499">
    <property type="term" value="F:N,N-dimethylaniline monooxygenase activity"/>
    <property type="evidence" value="ECO:0007669"/>
    <property type="project" value="UniProtKB-UniRule"/>
</dbReference>
<evidence type="ECO:0000256" key="20">
    <source>
        <dbReference type="ARBA" id="ARBA00047338"/>
    </source>
</evidence>
<dbReference type="InterPro" id="IPR000960">
    <property type="entry name" value="Flavin_mOase"/>
</dbReference>
<evidence type="ECO:0000256" key="16">
    <source>
        <dbReference type="ARBA" id="ARBA00023002"/>
    </source>
</evidence>
<dbReference type="InterPro" id="IPR050346">
    <property type="entry name" value="FMO-like"/>
</dbReference>
<name>A0AAV7T7A8_PLEWA</name>
<comment type="cofactor">
    <cofactor evidence="2 24 25">
        <name>FAD</name>
        <dbReference type="ChEBI" id="CHEBI:57692"/>
    </cofactor>
</comment>
<proteinExistence type="inferred from homology"/>
<dbReference type="EC" id="1.-.-.-" evidence="25"/>
<sequence length="578" mass="65445">MPGVDCLLSNPAKKGKRRIGSSAVTVDLPPTQSERWLDLRTQTSPVIMVKTVAVIGAGCSGLGAVKSCLEEGLEPTCFEKSDEIGGIWRYKEEVEEGITSIYKSLVSNTSKEMSCYSDFPTPTDFPNYLPNYKFLEYFKLYADHFGLMKHIRLKTKVCSVKKCPDFSSSGQWEVVTEKDGKQESAIFDAVLVCSGRYVVPAFSLESFHGIERFKGKYFHSREYKHPDGFQGKRVLVVGVGNSGVDIATEISRVATKVFISSNRGAWVMSRLAEGGYPWDTWITTRFKTWIRLSFPWFVVKWWIERYLNKRFESSNYGLQRDSSLWKDPLVSDDLPLCIIRGFLSVKPGVAEFAENSVTFEDGSSEDIDIVIFSTGFLFTFPFLDDSVVKTSNDKVLLYKQVFPPELEKPTLAFIGLIQPIGSILVTSEMQARWVTRVLKGLNKLPTVEEQRKEIAWRSKMITKRYGTLKGNAFQVDIIEYVDEIASEIGVKPNFFRLLLSDPRLALEVFFSCCTSPQYRLTGPGKWDGARNAILTKWDRMLKPMKTRIVKSKSRRSPLAIVLGLLCLFALFASIFLFN</sequence>
<gene>
    <name evidence="27" type="ORF">NDU88_003996</name>
</gene>
<dbReference type="AlphaFoldDB" id="A0AAV7T7A8"/>
<keyword evidence="15 26" id="KW-1133">Transmembrane helix</keyword>
<keyword evidence="11" id="KW-0460">Magnesium</keyword>
<comment type="cofactor">
    <cofactor evidence="1">
        <name>Mg(2+)</name>
        <dbReference type="ChEBI" id="CHEBI:18420"/>
    </cofactor>
</comment>
<dbReference type="SUPFAM" id="SSF51905">
    <property type="entry name" value="FAD/NAD(P)-binding domain"/>
    <property type="match status" value="2"/>
</dbReference>
<comment type="subcellular location">
    <subcellularLocation>
        <location evidence="4">Endoplasmic reticulum membrane</location>
        <topology evidence="4">Single-pass membrane protein</topology>
    </subcellularLocation>
    <subcellularLocation>
        <location evidence="3">Microsome membrane</location>
        <topology evidence="3">Single-pass membrane protein</topology>
    </subcellularLocation>
</comment>
<keyword evidence="16 24" id="KW-0560">Oxidoreductase</keyword>
<evidence type="ECO:0000256" key="23">
    <source>
        <dbReference type="ARBA" id="ARBA00049443"/>
    </source>
</evidence>
<keyword evidence="10 24" id="KW-0274">FAD</keyword>
<reference evidence="27" key="1">
    <citation type="journal article" date="2022" name="bioRxiv">
        <title>Sequencing and chromosome-scale assembly of the giantPleurodeles waltlgenome.</title>
        <authorList>
            <person name="Brown T."/>
            <person name="Elewa A."/>
            <person name="Iarovenko S."/>
            <person name="Subramanian E."/>
            <person name="Araus A.J."/>
            <person name="Petzold A."/>
            <person name="Susuki M."/>
            <person name="Suzuki K.-i.T."/>
            <person name="Hayashi T."/>
            <person name="Toyoda A."/>
            <person name="Oliveira C."/>
            <person name="Osipova E."/>
            <person name="Leigh N.D."/>
            <person name="Simon A."/>
            <person name="Yun M.H."/>
        </authorList>
    </citation>
    <scope>NUCLEOTIDE SEQUENCE</scope>
    <source>
        <strain evidence="27">20211129_DDA</strain>
        <tissue evidence="27">Liver</tissue>
    </source>
</reference>
<keyword evidence="6" id="KW-1017">Isopeptide bond</keyword>
<dbReference type="InterPro" id="IPR036188">
    <property type="entry name" value="FAD/NAD-bd_sf"/>
</dbReference>
<dbReference type="FunFam" id="3.50.50.60:FF:000159">
    <property type="entry name" value="Dimethylaniline monooxygenase [N-oxide-forming]"/>
    <property type="match status" value="1"/>
</dbReference>
<comment type="catalytic activity">
    <reaction evidence="23">
        <text>N,N-dimethylaniline + NADPH + O2 + H(+) = N,N-dimethylaniline N-oxide + NADP(+) + H2O</text>
        <dbReference type="Rhea" id="RHEA:24468"/>
        <dbReference type="ChEBI" id="CHEBI:15377"/>
        <dbReference type="ChEBI" id="CHEBI:15378"/>
        <dbReference type="ChEBI" id="CHEBI:15379"/>
        <dbReference type="ChEBI" id="CHEBI:16269"/>
        <dbReference type="ChEBI" id="CHEBI:17735"/>
        <dbReference type="ChEBI" id="CHEBI:57783"/>
        <dbReference type="ChEBI" id="CHEBI:58349"/>
        <dbReference type="EC" id="1.14.13.8"/>
    </reaction>
    <physiologicalReaction direction="left-to-right" evidence="23">
        <dbReference type="Rhea" id="RHEA:24469"/>
    </physiologicalReaction>
</comment>
<evidence type="ECO:0000256" key="10">
    <source>
        <dbReference type="ARBA" id="ARBA00022827"/>
    </source>
</evidence>
<dbReference type="EMBL" id="JANPWB010000007">
    <property type="protein sequence ID" value="KAJ1172146.1"/>
    <property type="molecule type" value="Genomic_DNA"/>
</dbReference>
<dbReference type="GO" id="GO:0005789">
    <property type="term" value="C:endoplasmic reticulum membrane"/>
    <property type="evidence" value="ECO:0007669"/>
    <property type="project" value="UniProtKB-SubCell"/>
</dbReference>
<dbReference type="GO" id="GO:0034899">
    <property type="term" value="F:trimethylamine monooxygenase activity"/>
    <property type="evidence" value="ECO:0007669"/>
    <property type="project" value="UniProtKB-EC"/>
</dbReference>
<accession>A0AAV7T7A8</accession>
<evidence type="ECO:0000256" key="12">
    <source>
        <dbReference type="ARBA" id="ARBA00022843"/>
    </source>
</evidence>
<evidence type="ECO:0000256" key="25">
    <source>
        <dbReference type="RuleBase" id="RU361177"/>
    </source>
</evidence>
<keyword evidence="9 24" id="KW-0256">Endoplasmic reticulum</keyword>
<dbReference type="Gene3D" id="3.50.50.60">
    <property type="entry name" value="FAD/NAD(P)-binding domain"/>
    <property type="match status" value="4"/>
</dbReference>
<evidence type="ECO:0000256" key="9">
    <source>
        <dbReference type="ARBA" id="ARBA00022824"/>
    </source>
</evidence>
<dbReference type="PANTHER" id="PTHR23023">
    <property type="entry name" value="DIMETHYLANILINE MONOOXYGENASE"/>
    <property type="match status" value="1"/>
</dbReference>
<dbReference type="PRINTS" id="PR01122">
    <property type="entry name" value="FMOXYGENASE2"/>
</dbReference>
<keyword evidence="17 24" id="KW-0503">Monooxygenase</keyword>
<dbReference type="PRINTS" id="PR00370">
    <property type="entry name" value="FMOXYGENASE"/>
</dbReference>
<comment type="function">
    <text evidence="19">Broad spectrum monooxygenase that catalyzes the oxygenation of a wide variety of nitrogen- and sulfur-containing compounds including xenobiotics. Catalyzes the S-oxygenation of hypotaurine to produce taurine, an organic osmolyte involved in cell volume regulation as well as a variety of cytoprotective and developmental processes. In vitro, catalyzes the N-oxygenation of trimethylamine (TMA) to produce trimethylamine N-oxide (TMAO) and could therefore participate to the detoxification of this compound that is generated by the action of gut microbiota from dietary precursors such as choline, choline containing compounds, betaine or L-carnitine.</text>
</comment>
<dbReference type="InterPro" id="IPR020946">
    <property type="entry name" value="Flavin_mOase-like"/>
</dbReference>
<evidence type="ECO:0000256" key="6">
    <source>
        <dbReference type="ARBA" id="ARBA00022499"/>
    </source>
</evidence>
<dbReference type="GO" id="GO:0050660">
    <property type="term" value="F:flavin adenine dinucleotide binding"/>
    <property type="evidence" value="ECO:0007669"/>
    <property type="project" value="InterPro"/>
</dbReference>
<comment type="catalytic activity">
    <reaction evidence="20">
        <text>hypotaurine + NADH + O2 + H(+) = taurine + NAD(+) + H2O</text>
        <dbReference type="Rhea" id="RHEA:74111"/>
        <dbReference type="ChEBI" id="CHEBI:15377"/>
        <dbReference type="ChEBI" id="CHEBI:15378"/>
        <dbReference type="ChEBI" id="CHEBI:15379"/>
        <dbReference type="ChEBI" id="CHEBI:57540"/>
        <dbReference type="ChEBI" id="CHEBI:57853"/>
        <dbReference type="ChEBI" id="CHEBI:57945"/>
        <dbReference type="ChEBI" id="CHEBI:507393"/>
        <dbReference type="EC" id="1.14.13.8"/>
    </reaction>
    <physiologicalReaction direction="left-to-right" evidence="20">
        <dbReference type="Rhea" id="RHEA:74112"/>
    </physiologicalReaction>
</comment>
<dbReference type="PIRSF" id="PIRSF000332">
    <property type="entry name" value="FMO"/>
    <property type="match status" value="1"/>
</dbReference>
<keyword evidence="14 24" id="KW-0521">NADP</keyword>
<evidence type="ECO:0000256" key="18">
    <source>
        <dbReference type="ARBA" id="ARBA00023136"/>
    </source>
</evidence>
<evidence type="ECO:0000256" key="2">
    <source>
        <dbReference type="ARBA" id="ARBA00001974"/>
    </source>
</evidence>
<dbReference type="Pfam" id="PF00743">
    <property type="entry name" value="FMO-like"/>
    <property type="match status" value="1"/>
</dbReference>
<evidence type="ECO:0000256" key="8">
    <source>
        <dbReference type="ARBA" id="ARBA00022692"/>
    </source>
</evidence>
<comment type="caution">
    <text evidence="27">The sequence shown here is derived from an EMBL/GenBank/DDBJ whole genome shotgun (WGS) entry which is preliminary data.</text>
</comment>
<evidence type="ECO:0000256" key="4">
    <source>
        <dbReference type="ARBA" id="ARBA00004389"/>
    </source>
</evidence>
<evidence type="ECO:0000256" key="1">
    <source>
        <dbReference type="ARBA" id="ARBA00001946"/>
    </source>
</evidence>
<evidence type="ECO:0000256" key="21">
    <source>
        <dbReference type="ARBA" id="ARBA00048041"/>
    </source>
</evidence>
<comment type="catalytic activity">
    <reaction evidence="21">
        <text>hypotaurine + NADPH + O2 + H(+) = taurine + NADP(+) + H2O</text>
        <dbReference type="Rhea" id="RHEA:69819"/>
        <dbReference type="ChEBI" id="CHEBI:15377"/>
        <dbReference type="ChEBI" id="CHEBI:15378"/>
        <dbReference type="ChEBI" id="CHEBI:15379"/>
        <dbReference type="ChEBI" id="CHEBI:57783"/>
        <dbReference type="ChEBI" id="CHEBI:57853"/>
        <dbReference type="ChEBI" id="CHEBI:58349"/>
        <dbReference type="ChEBI" id="CHEBI:507393"/>
        <dbReference type="EC" id="1.14.13.8"/>
    </reaction>
    <physiologicalReaction direction="left-to-right" evidence="21">
        <dbReference type="Rhea" id="RHEA:69820"/>
    </physiologicalReaction>
</comment>
<evidence type="ECO:0000313" key="28">
    <source>
        <dbReference type="Proteomes" id="UP001066276"/>
    </source>
</evidence>
<evidence type="ECO:0000256" key="5">
    <source>
        <dbReference type="ARBA" id="ARBA00009183"/>
    </source>
</evidence>
<keyword evidence="7 24" id="KW-0285">Flavoprotein</keyword>
<evidence type="ECO:0000256" key="13">
    <source>
        <dbReference type="ARBA" id="ARBA00022848"/>
    </source>
</evidence>
<evidence type="ECO:0000256" key="24">
    <source>
        <dbReference type="PIRNR" id="PIRNR000332"/>
    </source>
</evidence>
<evidence type="ECO:0000256" key="14">
    <source>
        <dbReference type="ARBA" id="ARBA00022857"/>
    </source>
</evidence>
<keyword evidence="18 24" id="KW-0472">Membrane</keyword>
<evidence type="ECO:0000313" key="27">
    <source>
        <dbReference type="EMBL" id="KAJ1172146.1"/>
    </source>
</evidence>
<dbReference type="InterPro" id="IPR002254">
    <property type="entry name" value="Flavin_mOase_2"/>
</dbReference>
<comment type="catalytic activity">
    <reaction evidence="22">
        <text>trimethylamine + NADPH + O2 = trimethylamine N-oxide + NADP(+) + H2O</text>
        <dbReference type="Rhea" id="RHEA:31979"/>
        <dbReference type="ChEBI" id="CHEBI:15377"/>
        <dbReference type="ChEBI" id="CHEBI:15379"/>
        <dbReference type="ChEBI" id="CHEBI:15724"/>
        <dbReference type="ChEBI" id="CHEBI:57783"/>
        <dbReference type="ChEBI" id="CHEBI:58349"/>
        <dbReference type="ChEBI" id="CHEBI:58389"/>
        <dbReference type="EC" id="1.14.13.148"/>
    </reaction>
    <physiologicalReaction direction="left-to-right" evidence="22">
        <dbReference type="Rhea" id="RHEA:31980"/>
    </physiologicalReaction>
</comment>
<dbReference type="Proteomes" id="UP001066276">
    <property type="component" value="Chromosome 4_1"/>
</dbReference>
<keyword evidence="8 26" id="KW-0812">Transmembrane</keyword>
<protein>
    <recommendedName>
        <fullName evidence="25">Flavin-containing monooxygenase</fullName>
        <ecNumber evidence="25">1.-.-.-</ecNumber>
    </recommendedName>
</protein>
<evidence type="ECO:0000256" key="7">
    <source>
        <dbReference type="ARBA" id="ARBA00022630"/>
    </source>
</evidence>
<evidence type="ECO:0000256" key="3">
    <source>
        <dbReference type="ARBA" id="ARBA00004111"/>
    </source>
</evidence>
<comment type="similarity">
    <text evidence="5 24 25">Belongs to the FMO family.</text>
</comment>
<keyword evidence="28" id="KW-1185">Reference proteome</keyword>
<evidence type="ECO:0000256" key="19">
    <source>
        <dbReference type="ARBA" id="ARBA00045957"/>
    </source>
</evidence>
<dbReference type="GO" id="GO:0050661">
    <property type="term" value="F:NADP binding"/>
    <property type="evidence" value="ECO:0007669"/>
    <property type="project" value="InterPro"/>
</dbReference>
<organism evidence="27 28">
    <name type="scientific">Pleurodeles waltl</name>
    <name type="common">Iberian ribbed newt</name>
    <dbReference type="NCBI Taxonomy" id="8319"/>
    <lineage>
        <taxon>Eukaryota</taxon>
        <taxon>Metazoa</taxon>
        <taxon>Chordata</taxon>
        <taxon>Craniata</taxon>
        <taxon>Vertebrata</taxon>
        <taxon>Euteleostomi</taxon>
        <taxon>Amphibia</taxon>
        <taxon>Batrachia</taxon>
        <taxon>Caudata</taxon>
        <taxon>Salamandroidea</taxon>
        <taxon>Salamandridae</taxon>
        <taxon>Pleurodelinae</taxon>
        <taxon>Pleurodeles</taxon>
    </lineage>
</organism>
<evidence type="ECO:0000256" key="17">
    <source>
        <dbReference type="ARBA" id="ARBA00023033"/>
    </source>
</evidence>
<evidence type="ECO:0000256" key="22">
    <source>
        <dbReference type="ARBA" id="ARBA00048088"/>
    </source>
</evidence>
<keyword evidence="12" id="KW-0832">Ubl conjugation</keyword>